<name>R0JN33_ANAPL</name>
<organism evidence="2 3">
    <name type="scientific">Anas platyrhynchos</name>
    <name type="common">Mallard</name>
    <name type="synonym">Anas boschas</name>
    <dbReference type="NCBI Taxonomy" id="8839"/>
    <lineage>
        <taxon>Eukaryota</taxon>
        <taxon>Metazoa</taxon>
        <taxon>Chordata</taxon>
        <taxon>Craniata</taxon>
        <taxon>Vertebrata</taxon>
        <taxon>Euteleostomi</taxon>
        <taxon>Archelosauria</taxon>
        <taxon>Archosauria</taxon>
        <taxon>Dinosauria</taxon>
        <taxon>Saurischia</taxon>
        <taxon>Theropoda</taxon>
        <taxon>Coelurosauria</taxon>
        <taxon>Aves</taxon>
        <taxon>Neognathae</taxon>
        <taxon>Galloanserae</taxon>
        <taxon>Anseriformes</taxon>
        <taxon>Anatidae</taxon>
        <taxon>Anatinae</taxon>
        <taxon>Anas</taxon>
    </lineage>
</organism>
<dbReference type="EMBL" id="KB743436">
    <property type="protein sequence ID" value="EOA98745.1"/>
    <property type="molecule type" value="Genomic_DNA"/>
</dbReference>
<proteinExistence type="predicted"/>
<dbReference type="AlphaFoldDB" id="R0JN33"/>
<feature type="compositionally biased region" description="Basic and acidic residues" evidence="1">
    <location>
        <begin position="1"/>
        <end position="16"/>
    </location>
</feature>
<evidence type="ECO:0000313" key="2">
    <source>
        <dbReference type="EMBL" id="EOA98745.1"/>
    </source>
</evidence>
<evidence type="ECO:0000313" key="3">
    <source>
        <dbReference type="Proteomes" id="UP000296049"/>
    </source>
</evidence>
<protein>
    <submittedName>
        <fullName evidence="2">Uncharacterized protein</fullName>
    </submittedName>
</protein>
<dbReference type="Proteomes" id="UP000296049">
    <property type="component" value="Unassembled WGS sequence"/>
</dbReference>
<accession>R0JN33</accession>
<feature type="region of interest" description="Disordered" evidence="1">
    <location>
        <begin position="1"/>
        <end position="33"/>
    </location>
</feature>
<gene>
    <name evidence="2" type="ORF">Anapl_13268</name>
</gene>
<reference evidence="3" key="1">
    <citation type="journal article" date="2013" name="Nat. Genet.">
        <title>The duck genome and transcriptome provide insight into an avian influenza virus reservoir species.</title>
        <authorList>
            <person name="Huang Y."/>
            <person name="Li Y."/>
            <person name="Burt D.W."/>
            <person name="Chen H."/>
            <person name="Zhang Y."/>
            <person name="Qian W."/>
            <person name="Kim H."/>
            <person name="Gan S."/>
            <person name="Zhao Y."/>
            <person name="Li J."/>
            <person name="Yi K."/>
            <person name="Feng H."/>
            <person name="Zhu P."/>
            <person name="Li B."/>
            <person name="Liu Q."/>
            <person name="Fairley S."/>
            <person name="Magor K.E."/>
            <person name="Du Z."/>
            <person name="Hu X."/>
            <person name="Goodman L."/>
            <person name="Tafer H."/>
            <person name="Vignal A."/>
            <person name="Lee T."/>
            <person name="Kim K.W."/>
            <person name="Sheng Z."/>
            <person name="An Y."/>
            <person name="Searle S."/>
            <person name="Herrero J."/>
            <person name="Groenen M.A."/>
            <person name="Crooijmans R.P."/>
            <person name="Faraut T."/>
            <person name="Cai Q."/>
            <person name="Webster R.G."/>
            <person name="Aldridge J.R."/>
            <person name="Warren W.C."/>
            <person name="Bartschat S."/>
            <person name="Kehr S."/>
            <person name="Marz M."/>
            <person name="Stadler P.F."/>
            <person name="Smith J."/>
            <person name="Kraus R.H."/>
            <person name="Zhao Y."/>
            <person name="Ren L."/>
            <person name="Fei J."/>
            <person name="Morisson M."/>
            <person name="Kaiser P."/>
            <person name="Griffin D.K."/>
            <person name="Rao M."/>
            <person name="Pitel F."/>
            <person name="Wang J."/>
            <person name="Li N."/>
        </authorList>
    </citation>
    <scope>NUCLEOTIDE SEQUENCE [LARGE SCALE GENOMIC DNA]</scope>
</reference>
<sequence length="120" mass="13465">MDVRDTEMHAEIKPEKGPAGNQSSGQAAKLGRQPYKPMVLLQPPKQTVEVGTRPLNPPLALAEHLSAMKDTQSSRWPRPPEESYGCSLLPELMCSGAKEEDQRFYYHSNQERHSPLSCYT</sequence>
<keyword evidence="3" id="KW-1185">Reference proteome</keyword>
<evidence type="ECO:0000256" key="1">
    <source>
        <dbReference type="SAM" id="MobiDB-lite"/>
    </source>
</evidence>